<comment type="caution">
    <text evidence="1">The sequence shown here is derived from an EMBL/GenBank/DDBJ whole genome shotgun (WGS) entry which is preliminary data.</text>
</comment>
<name>A0A0D0RMW8_9BACL</name>
<keyword evidence="2" id="KW-1185">Reference proteome</keyword>
<organism evidence="1 2">
    <name type="scientific">Anoxybacillus thermarum</name>
    <dbReference type="NCBI Taxonomy" id="404937"/>
    <lineage>
        <taxon>Bacteria</taxon>
        <taxon>Bacillati</taxon>
        <taxon>Bacillota</taxon>
        <taxon>Bacilli</taxon>
        <taxon>Bacillales</taxon>
        <taxon>Anoxybacillaceae</taxon>
        <taxon>Anoxybacillus</taxon>
    </lineage>
</organism>
<evidence type="ECO:0000313" key="2">
    <source>
        <dbReference type="Proteomes" id="UP000032102"/>
    </source>
</evidence>
<dbReference type="AlphaFoldDB" id="A0A0D0RMW8"/>
<dbReference type="EMBL" id="JXTH01000114">
    <property type="protein sequence ID" value="KIQ93067.1"/>
    <property type="molecule type" value="Genomic_DNA"/>
</dbReference>
<reference evidence="1 2" key="1">
    <citation type="submission" date="2015-01" db="EMBL/GenBank/DDBJ databases">
        <title>Draft genome of Anoxybacillus thermarum strain AF/04.</title>
        <authorList>
            <person name="Poli A."/>
            <person name="Nicolaus B."/>
            <person name="Chan K.-G."/>
            <person name="Kahar U.M."/>
            <person name="Yaakob A.S."/>
            <person name="Chan C.S."/>
            <person name="Goh K.M."/>
        </authorList>
    </citation>
    <scope>NUCLEOTIDE SEQUENCE [LARGE SCALE GENOMIC DNA]</scope>
    <source>
        <strain evidence="1 2">AF/04</strain>
    </source>
</reference>
<accession>A0A0D0RMW8</accession>
<protein>
    <submittedName>
        <fullName evidence="1">Uncharacterized protein</fullName>
    </submittedName>
</protein>
<dbReference type="Proteomes" id="UP000032102">
    <property type="component" value="Unassembled WGS sequence"/>
</dbReference>
<evidence type="ECO:0000313" key="1">
    <source>
        <dbReference type="EMBL" id="KIQ93067.1"/>
    </source>
</evidence>
<sequence length="67" mass="8188">MERLAEYKRRYWEAMNASRSRRDFLLSDIMTDMEREFRIPFLRSVAEREVDAEVLRLYRLISGSRSI</sequence>
<dbReference type="PATRIC" id="fig|404937.3.peg.3190"/>
<proteinExistence type="predicted"/>
<gene>
    <name evidence="1" type="ORF">LH47_02888</name>
</gene>